<gene>
    <name evidence="2" type="ORF">FE257_010419</name>
</gene>
<protein>
    <recommendedName>
        <fullName evidence="1">SnoaL-like domain-containing protein</fullName>
    </recommendedName>
</protein>
<evidence type="ECO:0000259" key="1">
    <source>
        <dbReference type="Pfam" id="PF13577"/>
    </source>
</evidence>
<evidence type="ECO:0000313" key="2">
    <source>
        <dbReference type="EMBL" id="KAF9887165.1"/>
    </source>
</evidence>
<dbReference type="InterPro" id="IPR032710">
    <property type="entry name" value="NTF2-like_dom_sf"/>
</dbReference>
<dbReference type="Pfam" id="PF13577">
    <property type="entry name" value="SnoaL_4"/>
    <property type="match status" value="1"/>
</dbReference>
<dbReference type="CDD" id="cd00531">
    <property type="entry name" value="NTF2_like"/>
    <property type="match status" value="1"/>
</dbReference>
<reference evidence="2" key="1">
    <citation type="journal article" date="2019" name="Beilstein J. Org. Chem.">
        <title>Nanangenines: drimane sesquiterpenoids as the dominant metabolite cohort of a novel Australian fungus, Aspergillus nanangensis.</title>
        <authorList>
            <person name="Lacey H.J."/>
            <person name="Gilchrist C.L.M."/>
            <person name="Crombie A."/>
            <person name="Kalaitzis J.A."/>
            <person name="Vuong D."/>
            <person name="Rutledge P.J."/>
            <person name="Turner P."/>
            <person name="Pitt J.I."/>
            <person name="Lacey E."/>
            <person name="Chooi Y.H."/>
            <person name="Piggott A.M."/>
        </authorList>
    </citation>
    <scope>NUCLEOTIDE SEQUENCE</scope>
    <source>
        <strain evidence="2">MST-FP2251</strain>
    </source>
</reference>
<name>A0AAD4CIM3_ASPNN</name>
<organism evidence="2 3">
    <name type="scientific">Aspergillus nanangensis</name>
    <dbReference type="NCBI Taxonomy" id="2582783"/>
    <lineage>
        <taxon>Eukaryota</taxon>
        <taxon>Fungi</taxon>
        <taxon>Dikarya</taxon>
        <taxon>Ascomycota</taxon>
        <taxon>Pezizomycotina</taxon>
        <taxon>Eurotiomycetes</taxon>
        <taxon>Eurotiomycetidae</taxon>
        <taxon>Eurotiales</taxon>
        <taxon>Aspergillaceae</taxon>
        <taxon>Aspergillus</taxon>
        <taxon>Aspergillus subgen. Circumdati</taxon>
    </lineage>
</organism>
<comment type="caution">
    <text evidence="2">The sequence shown here is derived from an EMBL/GenBank/DDBJ whole genome shotgun (WGS) entry which is preliminary data.</text>
</comment>
<dbReference type="InterPro" id="IPR037401">
    <property type="entry name" value="SnoaL-like"/>
</dbReference>
<reference evidence="2" key="2">
    <citation type="submission" date="2020-02" db="EMBL/GenBank/DDBJ databases">
        <authorList>
            <person name="Gilchrist C.L.M."/>
            <person name="Chooi Y.-H."/>
        </authorList>
    </citation>
    <scope>NUCLEOTIDE SEQUENCE</scope>
    <source>
        <strain evidence="2">MST-FP2251</strain>
    </source>
</reference>
<dbReference type="Gene3D" id="3.10.450.50">
    <property type="match status" value="1"/>
</dbReference>
<dbReference type="Proteomes" id="UP001194746">
    <property type="component" value="Unassembled WGS sequence"/>
</dbReference>
<feature type="domain" description="SnoaL-like" evidence="1">
    <location>
        <begin position="9"/>
        <end position="130"/>
    </location>
</feature>
<dbReference type="EMBL" id="VCAU01000065">
    <property type="protein sequence ID" value="KAF9887165.1"/>
    <property type="molecule type" value="Genomic_DNA"/>
</dbReference>
<keyword evidence="3" id="KW-1185">Reference proteome</keyword>
<dbReference type="AlphaFoldDB" id="A0AAD4CIM3"/>
<accession>A0AAD4CIM3</accession>
<sequence>MSAALEKALVENEIKSLLVRERYYRDTNQWEKLRSCYHPDASKTHIDITWYQGDVDGFVSGSRAMSTGGTGALHSISPVEVSLHGDKALTESTGSVAIRFKHSGNDYDSVSVTRFISRLQRVGSEWKLLSLEAIYERDSILPVVPGVSGEISLPAGGRESYKCISWVLGQRGFKIKQDLPGADDPASVAQLMEQSTNWLYN</sequence>
<proteinExistence type="predicted"/>
<dbReference type="SUPFAM" id="SSF54427">
    <property type="entry name" value="NTF2-like"/>
    <property type="match status" value="1"/>
</dbReference>
<evidence type="ECO:0000313" key="3">
    <source>
        <dbReference type="Proteomes" id="UP001194746"/>
    </source>
</evidence>